<keyword evidence="3" id="KW-0812">Transmembrane</keyword>
<evidence type="ECO:0000256" key="1">
    <source>
        <dbReference type="ARBA" id="ARBA00004370"/>
    </source>
</evidence>
<evidence type="ECO:0000313" key="4">
    <source>
        <dbReference type="EnsemblPlants" id="AUR62041320-RA:cds"/>
    </source>
</evidence>
<reference evidence="4" key="1">
    <citation type="journal article" date="2017" name="Nature">
        <title>The genome of Chenopodium quinoa.</title>
        <authorList>
            <person name="Jarvis D.E."/>
            <person name="Ho Y.S."/>
            <person name="Lightfoot D.J."/>
            <person name="Schmoeckel S.M."/>
            <person name="Li B."/>
            <person name="Borm T.J.A."/>
            <person name="Ohyanagi H."/>
            <person name="Mineta K."/>
            <person name="Michell C.T."/>
            <person name="Saber N."/>
            <person name="Kharbatia N.M."/>
            <person name="Rupper R.R."/>
            <person name="Sharp A.R."/>
            <person name="Dally N."/>
            <person name="Boughton B.A."/>
            <person name="Woo Y.H."/>
            <person name="Gao G."/>
            <person name="Schijlen E.G.W.M."/>
            <person name="Guo X."/>
            <person name="Momin A.A."/>
            <person name="Negrao S."/>
            <person name="Al-Babili S."/>
            <person name="Gehring C."/>
            <person name="Roessner U."/>
            <person name="Jung C."/>
            <person name="Murphy K."/>
            <person name="Arold S.T."/>
            <person name="Gojobori T."/>
            <person name="van der Linden C.G."/>
            <person name="van Loo E.N."/>
            <person name="Jellen E.N."/>
            <person name="Maughan P.J."/>
            <person name="Tester M."/>
        </authorList>
    </citation>
    <scope>NUCLEOTIDE SEQUENCE [LARGE SCALE GENOMIC DNA]</scope>
    <source>
        <strain evidence="4">cv. PI 614886</strain>
    </source>
</reference>
<dbReference type="Proteomes" id="UP000596660">
    <property type="component" value="Unplaced"/>
</dbReference>
<dbReference type="EnsemblPlants" id="AUR62041320-RA">
    <property type="protein sequence ID" value="AUR62041320-RA:cds"/>
    <property type="gene ID" value="AUR62041320"/>
</dbReference>
<organism evidence="4 5">
    <name type="scientific">Chenopodium quinoa</name>
    <name type="common">Quinoa</name>
    <dbReference type="NCBI Taxonomy" id="63459"/>
    <lineage>
        <taxon>Eukaryota</taxon>
        <taxon>Viridiplantae</taxon>
        <taxon>Streptophyta</taxon>
        <taxon>Embryophyta</taxon>
        <taxon>Tracheophyta</taxon>
        <taxon>Spermatophyta</taxon>
        <taxon>Magnoliopsida</taxon>
        <taxon>eudicotyledons</taxon>
        <taxon>Gunneridae</taxon>
        <taxon>Pentapetalae</taxon>
        <taxon>Caryophyllales</taxon>
        <taxon>Chenopodiaceae</taxon>
        <taxon>Chenopodioideae</taxon>
        <taxon>Atripliceae</taxon>
        <taxon>Chenopodium</taxon>
    </lineage>
</organism>
<keyword evidence="3" id="KW-1133">Transmembrane helix</keyword>
<name>A0A803N6I2_CHEQI</name>
<keyword evidence="2 3" id="KW-0472">Membrane</keyword>
<dbReference type="AlphaFoldDB" id="A0A803N6I2"/>
<dbReference type="Gramene" id="AUR62041320-RA">
    <property type="protein sequence ID" value="AUR62041320-RA:cds"/>
    <property type="gene ID" value="AUR62041320"/>
</dbReference>
<dbReference type="PANTHER" id="PTHR31234:SF39">
    <property type="entry name" value="HARPIN-INDUCED PROTEIN 1 CONTAINING PROTEIN, EXPRESSED"/>
    <property type="match status" value="1"/>
</dbReference>
<evidence type="ECO:0000313" key="5">
    <source>
        <dbReference type="Proteomes" id="UP000596660"/>
    </source>
</evidence>
<sequence>MNSTKLPLINKVDDVKNKKCCSCTSILSFTILLITSLAILFWVILLPKSPIITVKEASIDGYSLTGHNHLNAAFNFMLRVHNPNTKLSLFYDHLEFKAYHGGQLVAYDGVEPFQQPNESLNLLNFRGVAIDMPLFESPGEVDLILELKGRLWFKVGSLTLYRYKFKVMCFPVVVHLDPIGGLETSSCYIMLE</sequence>
<protein>
    <recommendedName>
        <fullName evidence="6">Late embryogenesis abundant protein LEA-2 subgroup domain-containing protein</fullName>
    </recommendedName>
</protein>
<feature type="transmembrane region" description="Helical" evidence="3">
    <location>
        <begin position="21"/>
        <end position="45"/>
    </location>
</feature>
<keyword evidence="5" id="KW-1185">Reference proteome</keyword>
<evidence type="ECO:0008006" key="6">
    <source>
        <dbReference type="Google" id="ProtNLM"/>
    </source>
</evidence>
<reference evidence="4" key="2">
    <citation type="submission" date="2021-03" db="UniProtKB">
        <authorList>
            <consortium name="EnsemblPlants"/>
        </authorList>
    </citation>
    <scope>IDENTIFICATION</scope>
</reference>
<evidence type="ECO:0000256" key="3">
    <source>
        <dbReference type="SAM" id="Phobius"/>
    </source>
</evidence>
<evidence type="ECO:0000256" key="2">
    <source>
        <dbReference type="ARBA" id="ARBA00023136"/>
    </source>
</evidence>
<dbReference type="GO" id="GO:0098542">
    <property type="term" value="P:defense response to other organism"/>
    <property type="evidence" value="ECO:0007669"/>
    <property type="project" value="InterPro"/>
</dbReference>
<dbReference type="GO" id="GO:0005886">
    <property type="term" value="C:plasma membrane"/>
    <property type="evidence" value="ECO:0007669"/>
    <property type="project" value="TreeGrafter"/>
</dbReference>
<comment type="subcellular location">
    <subcellularLocation>
        <location evidence="1">Membrane</location>
    </subcellularLocation>
</comment>
<dbReference type="InterPro" id="IPR044839">
    <property type="entry name" value="NDR1-like"/>
</dbReference>
<proteinExistence type="predicted"/>
<accession>A0A803N6I2</accession>
<dbReference type="OMA" id="YEPEVNC"/>
<dbReference type="PANTHER" id="PTHR31234">
    <property type="entry name" value="LATE EMBRYOGENESIS ABUNDANT (LEA) HYDROXYPROLINE-RICH GLYCOPROTEIN FAMILY"/>
    <property type="match status" value="1"/>
</dbReference>